<dbReference type="GO" id="GO:0008763">
    <property type="term" value="F:UDP-N-acetylmuramate-L-alanine ligase activity"/>
    <property type="evidence" value="ECO:0007669"/>
    <property type="project" value="UniProtKB-UniRule"/>
</dbReference>
<dbReference type="UniPathway" id="UPA00219"/>
<evidence type="ECO:0000256" key="9">
    <source>
        <dbReference type="ARBA" id="ARBA00022960"/>
    </source>
</evidence>
<evidence type="ECO:0000313" key="18">
    <source>
        <dbReference type="EMBL" id="KKQ85715.1"/>
    </source>
</evidence>
<dbReference type="SUPFAM" id="SSF51984">
    <property type="entry name" value="MurCD N-terminal domain"/>
    <property type="match status" value="1"/>
</dbReference>
<accession>A0A0G0LCV3</accession>
<dbReference type="GO" id="GO:0051301">
    <property type="term" value="P:cell division"/>
    <property type="evidence" value="ECO:0007669"/>
    <property type="project" value="UniProtKB-KW"/>
</dbReference>
<keyword evidence="4" id="KW-0963">Cytoplasm</keyword>
<dbReference type="AlphaFoldDB" id="A0A0G0LCV3"/>
<keyword evidence="11" id="KW-0131">Cell cycle</keyword>
<dbReference type="Gene3D" id="3.40.1190.10">
    <property type="entry name" value="Mur-like, catalytic domain"/>
    <property type="match status" value="1"/>
</dbReference>
<name>A0A0G0LCV3_9BACT</name>
<evidence type="ECO:0000256" key="2">
    <source>
        <dbReference type="ARBA" id="ARBA00004752"/>
    </source>
</evidence>
<dbReference type="InterPro" id="IPR036565">
    <property type="entry name" value="Mur-like_cat_sf"/>
</dbReference>
<dbReference type="PANTHER" id="PTHR43445:SF3">
    <property type="entry name" value="UDP-N-ACETYLMURAMATE--L-ALANINE LIGASE"/>
    <property type="match status" value="1"/>
</dbReference>
<comment type="catalytic activity">
    <reaction evidence="13">
        <text>UDP-N-acetyl-alpha-D-muramate + L-alanine + ATP = UDP-N-acetyl-alpha-D-muramoyl-L-alanine + ADP + phosphate + H(+)</text>
        <dbReference type="Rhea" id="RHEA:23372"/>
        <dbReference type="ChEBI" id="CHEBI:15378"/>
        <dbReference type="ChEBI" id="CHEBI:30616"/>
        <dbReference type="ChEBI" id="CHEBI:43474"/>
        <dbReference type="ChEBI" id="CHEBI:57972"/>
        <dbReference type="ChEBI" id="CHEBI:70757"/>
        <dbReference type="ChEBI" id="CHEBI:83898"/>
        <dbReference type="ChEBI" id="CHEBI:456216"/>
        <dbReference type="EC" id="6.3.2.8"/>
    </reaction>
</comment>
<dbReference type="PATRIC" id="fig|1618570.3.peg.437"/>
<dbReference type="GO" id="GO:0005524">
    <property type="term" value="F:ATP binding"/>
    <property type="evidence" value="ECO:0007669"/>
    <property type="project" value="UniProtKB-KW"/>
</dbReference>
<keyword evidence="6" id="KW-0132">Cell division</keyword>
<sequence length="469" mass="52133">MDIAKLKHVHFTGIKGVGNTALALCLRDLGIKVTGSDVEEIFVTDEVLEKNNIEWNVGFGEKNLSPRPDLVVTTAAHGGLLNPEVTKAKELGIPVTTFAEFLAELANTKEVIAVCGVGGKTTTASIITALLNEANLHPSFAIGVGNIYPIGVSGRFDKKGNNFICEADEYVVSPGVDNTPKFMLLTPKILVVTNIEYDHPDIYKSFKDTKKIFRKLFEKLPDSGLLVACVDSTNVVDVIKDLHKNVVTYGFSPKADWQIGGVEFKEGKTLFTLYSKKQNKTASDLELSIPGRFNVQNATAAFIVGHNLGINEIELKKGIKAYLGCRRRFESMGTFNEALFIDDYAHHPKEVMSILKAVKEWYPNRRIITIFQPHTYSRTKALFSEFSQSFIDSDIVGLMDIYSSAREIKDESVSSETLANEVKKYKKDAFFLGDHKKTLDWLKKNIKKGDVVLTMGAGDIFHLYKHLNL</sequence>
<keyword evidence="8" id="KW-0067">ATP-binding</keyword>
<protein>
    <recommendedName>
        <fullName evidence="3 14">UDP-N-acetylmuramate--L-alanine ligase</fullName>
        <ecNumber evidence="3 14">6.3.2.8</ecNumber>
    </recommendedName>
</protein>
<dbReference type="InterPro" id="IPR004101">
    <property type="entry name" value="Mur_ligase_C"/>
</dbReference>
<keyword evidence="10" id="KW-0573">Peptidoglycan synthesis</keyword>
<dbReference type="Pfam" id="PF08245">
    <property type="entry name" value="Mur_ligase_M"/>
    <property type="match status" value="1"/>
</dbReference>
<evidence type="ECO:0000256" key="13">
    <source>
        <dbReference type="ARBA" id="ARBA00047833"/>
    </source>
</evidence>
<evidence type="ECO:0000256" key="14">
    <source>
        <dbReference type="NCBIfam" id="TIGR01082"/>
    </source>
</evidence>
<keyword evidence="7" id="KW-0547">Nucleotide-binding</keyword>
<keyword evidence="12" id="KW-0961">Cell wall biogenesis/degradation</keyword>
<dbReference type="Gene3D" id="3.40.50.720">
    <property type="entry name" value="NAD(P)-binding Rossmann-like Domain"/>
    <property type="match status" value="1"/>
</dbReference>
<evidence type="ECO:0000256" key="4">
    <source>
        <dbReference type="ARBA" id="ARBA00022490"/>
    </source>
</evidence>
<feature type="domain" description="Mur ligase N-terminal catalytic" evidence="15">
    <location>
        <begin position="8"/>
        <end position="109"/>
    </location>
</feature>
<dbReference type="Proteomes" id="UP000034081">
    <property type="component" value="Unassembled WGS sequence"/>
</dbReference>
<evidence type="ECO:0000256" key="8">
    <source>
        <dbReference type="ARBA" id="ARBA00022840"/>
    </source>
</evidence>
<dbReference type="Gene3D" id="3.90.190.20">
    <property type="entry name" value="Mur ligase, C-terminal domain"/>
    <property type="match status" value="1"/>
</dbReference>
<comment type="pathway">
    <text evidence="2">Cell wall biogenesis; peptidoglycan biosynthesis.</text>
</comment>
<dbReference type="Pfam" id="PF01225">
    <property type="entry name" value="Mur_ligase"/>
    <property type="match status" value="1"/>
</dbReference>
<dbReference type="GO" id="GO:0009252">
    <property type="term" value="P:peptidoglycan biosynthetic process"/>
    <property type="evidence" value="ECO:0007669"/>
    <property type="project" value="UniProtKB-UniRule"/>
</dbReference>
<dbReference type="NCBIfam" id="TIGR01082">
    <property type="entry name" value="murC"/>
    <property type="match status" value="1"/>
</dbReference>
<comment type="subcellular location">
    <subcellularLocation>
        <location evidence="1">Cytoplasm</location>
    </subcellularLocation>
</comment>
<evidence type="ECO:0000313" key="19">
    <source>
        <dbReference type="Proteomes" id="UP000034081"/>
    </source>
</evidence>
<dbReference type="PANTHER" id="PTHR43445">
    <property type="entry name" value="UDP-N-ACETYLMURAMATE--L-ALANINE LIGASE-RELATED"/>
    <property type="match status" value="1"/>
</dbReference>
<dbReference type="InterPro" id="IPR000713">
    <property type="entry name" value="Mur_ligase_N"/>
</dbReference>
<dbReference type="STRING" id="1618570.UT08_C0004G0027"/>
<dbReference type="EMBL" id="LBVL01000004">
    <property type="protein sequence ID" value="KKQ85715.1"/>
    <property type="molecule type" value="Genomic_DNA"/>
</dbReference>
<feature type="domain" description="Mur ligase central" evidence="17">
    <location>
        <begin position="114"/>
        <end position="304"/>
    </location>
</feature>
<dbReference type="GO" id="GO:0071555">
    <property type="term" value="P:cell wall organization"/>
    <property type="evidence" value="ECO:0007669"/>
    <property type="project" value="UniProtKB-KW"/>
</dbReference>
<gene>
    <name evidence="18" type="ORF">UT08_C0004G0027</name>
</gene>
<proteinExistence type="predicted"/>
<evidence type="ECO:0000256" key="5">
    <source>
        <dbReference type="ARBA" id="ARBA00022598"/>
    </source>
</evidence>
<evidence type="ECO:0000259" key="16">
    <source>
        <dbReference type="Pfam" id="PF02875"/>
    </source>
</evidence>
<dbReference type="InterPro" id="IPR050061">
    <property type="entry name" value="MurCDEF_pg_biosynth"/>
</dbReference>
<evidence type="ECO:0000259" key="15">
    <source>
        <dbReference type="Pfam" id="PF01225"/>
    </source>
</evidence>
<dbReference type="InterPro" id="IPR013221">
    <property type="entry name" value="Mur_ligase_cen"/>
</dbReference>
<feature type="domain" description="Mur ligase C-terminal" evidence="16">
    <location>
        <begin position="327"/>
        <end position="458"/>
    </location>
</feature>
<evidence type="ECO:0000256" key="6">
    <source>
        <dbReference type="ARBA" id="ARBA00022618"/>
    </source>
</evidence>
<reference evidence="18 19" key="1">
    <citation type="journal article" date="2015" name="Nature">
        <title>rRNA introns, odd ribosomes, and small enigmatic genomes across a large radiation of phyla.</title>
        <authorList>
            <person name="Brown C.T."/>
            <person name="Hug L.A."/>
            <person name="Thomas B.C."/>
            <person name="Sharon I."/>
            <person name="Castelle C.J."/>
            <person name="Singh A."/>
            <person name="Wilkins M.J."/>
            <person name="Williams K.H."/>
            <person name="Banfield J.F."/>
        </authorList>
    </citation>
    <scope>NUCLEOTIDE SEQUENCE [LARGE SCALE GENOMIC DNA]</scope>
</reference>
<dbReference type="InterPro" id="IPR036615">
    <property type="entry name" value="Mur_ligase_C_dom_sf"/>
</dbReference>
<keyword evidence="5 18" id="KW-0436">Ligase</keyword>
<dbReference type="Pfam" id="PF02875">
    <property type="entry name" value="Mur_ligase_C"/>
    <property type="match status" value="1"/>
</dbReference>
<evidence type="ECO:0000259" key="17">
    <source>
        <dbReference type="Pfam" id="PF08245"/>
    </source>
</evidence>
<evidence type="ECO:0000256" key="1">
    <source>
        <dbReference type="ARBA" id="ARBA00004496"/>
    </source>
</evidence>
<dbReference type="GO" id="GO:0005737">
    <property type="term" value="C:cytoplasm"/>
    <property type="evidence" value="ECO:0007669"/>
    <property type="project" value="UniProtKB-SubCell"/>
</dbReference>
<evidence type="ECO:0000256" key="10">
    <source>
        <dbReference type="ARBA" id="ARBA00022984"/>
    </source>
</evidence>
<dbReference type="GO" id="GO:0008360">
    <property type="term" value="P:regulation of cell shape"/>
    <property type="evidence" value="ECO:0007669"/>
    <property type="project" value="UniProtKB-KW"/>
</dbReference>
<evidence type="ECO:0000256" key="7">
    <source>
        <dbReference type="ARBA" id="ARBA00022741"/>
    </source>
</evidence>
<keyword evidence="9" id="KW-0133">Cell shape</keyword>
<comment type="caution">
    <text evidence="18">The sequence shown here is derived from an EMBL/GenBank/DDBJ whole genome shotgun (WGS) entry which is preliminary data.</text>
</comment>
<dbReference type="InterPro" id="IPR005758">
    <property type="entry name" value="UDP-N-AcMur_Ala_ligase_MurC"/>
</dbReference>
<dbReference type="SUPFAM" id="SSF53623">
    <property type="entry name" value="MurD-like peptide ligases, catalytic domain"/>
    <property type="match status" value="1"/>
</dbReference>
<evidence type="ECO:0000256" key="12">
    <source>
        <dbReference type="ARBA" id="ARBA00023316"/>
    </source>
</evidence>
<dbReference type="SUPFAM" id="SSF53244">
    <property type="entry name" value="MurD-like peptide ligases, peptide-binding domain"/>
    <property type="match status" value="1"/>
</dbReference>
<evidence type="ECO:0000256" key="3">
    <source>
        <dbReference type="ARBA" id="ARBA00012211"/>
    </source>
</evidence>
<dbReference type="EC" id="6.3.2.8" evidence="3 14"/>
<evidence type="ECO:0000256" key="11">
    <source>
        <dbReference type="ARBA" id="ARBA00023306"/>
    </source>
</evidence>
<organism evidence="18 19">
    <name type="scientific">Candidatus Woesebacteria bacterium GW2011_GWB1_38_8</name>
    <dbReference type="NCBI Taxonomy" id="1618570"/>
    <lineage>
        <taxon>Bacteria</taxon>
        <taxon>Candidatus Woeseibacteriota</taxon>
    </lineage>
</organism>